<dbReference type="OrthoDB" id="8087244at2"/>
<evidence type="ECO:0000256" key="1">
    <source>
        <dbReference type="SAM" id="SignalP"/>
    </source>
</evidence>
<accession>A0A418WK69</accession>
<protein>
    <recommendedName>
        <fullName evidence="4">Lipoprotein</fullName>
    </recommendedName>
</protein>
<proteinExistence type="predicted"/>
<evidence type="ECO:0000313" key="2">
    <source>
        <dbReference type="EMBL" id="RJF90418.1"/>
    </source>
</evidence>
<dbReference type="AlphaFoldDB" id="A0A418WK69"/>
<feature type="chain" id="PRO_5019137887" description="Lipoprotein" evidence="1">
    <location>
        <begin position="24"/>
        <end position="200"/>
    </location>
</feature>
<dbReference type="EMBL" id="QYUM01000003">
    <property type="protein sequence ID" value="RJF90418.1"/>
    <property type="molecule type" value="Genomic_DNA"/>
</dbReference>
<comment type="caution">
    <text evidence="2">The sequence shown here is derived from an EMBL/GenBank/DDBJ whole genome shotgun (WGS) entry which is preliminary data.</text>
</comment>
<dbReference type="Proteomes" id="UP000286100">
    <property type="component" value="Unassembled WGS sequence"/>
</dbReference>
<dbReference type="RefSeq" id="WP_119761600.1">
    <property type="nucleotide sequence ID" value="NZ_QYUM01000003.1"/>
</dbReference>
<organism evidence="2 3">
    <name type="scientific">Sphingomonas cavernae</name>
    <dbReference type="NCBI Taxonomy" id="2320861"/>
    <lineage>
        <taxon>Bacteria</taxon>
        <taxon>Pseudomonadati</taxon>
        <taxon>Pseudomonadota</taxon>
        <taxon>Alphaproteobacteria</taxon>
        <taxon>Sphingomonadales</taxon>
        <taxon>Sphingomonadaceae</taxon>
        <taxon>Sphingomonas</taxon>
    </lineage>
</organism>
<keyword evidence="1" id="KW-0732">Signal</keyword>
<feature type="signal peptide" evidence="1">
    <location>
        <begin position="1"/>
        <end position="23"/>
    </location>
</feature>
<evidence type="ECO:0000313" key="3">
    <source>
        <dbReference type="Proteomes" id="UP000286100"/>
    </source>
</evidence>
<sequence>MIRAGLLWAGTLALMLVACGETAKDNAVAPVDGESAGVNAAIPSPAMLNSVLPQRTPTAAPVAGSFAAVSNTAMSVTGDVTIAADTLSFSLDQSYGTGGASVTTAASPYAGADIWADLFGVTADTPVEIRPVTSEQVGAKARNGGLCGKAKASFVAIARKAAGTPDELLQIAAFQGPAAPGNGASPDSLCGTYTYMPKGN</sequence>
<reference evidence="2 3" key="1">
    <citation type="submission" date="2018-09" db="EMBL/GenBank/DDBJ databases">
        <authorList>
            <person name="Zhu H."/>
        </authorList>
    </citation>
    <scope>NUCLEOTIDE SEQUENCE [LARGE SCALE GENOMIC DNA]</scope>
    <source>
        <strain evidence="2 3">K2R01-6</strain>
    </source>
</reference>
<evidence type="ECO:0008006" key="4">
    <source>
        <dbReference type="Google" id="ProtNLM"/>
    </source>
</evidence>
<name>A0A418WK69_9SPHN</name>
<dbReference type="PROSITE" id="PS51257">
    <property type="entry name" value="PROKAR_LIPOPROTEIN"/>
    <property type="match status" value="1"/>
</dbReference>
<gene>
    <name evidence="2" type="ORF">D3876_09225</name>
</gene>
<keyword evidence="3" id="KW-1185">Reference proteome</keyword>